<protein>
    <submittedName>
        <fullName evidence="1">Uncharacterized protein</fullName>
    </submittedName>
</protein>
<dbReference type="Proteomes" id="UP000006073">
    <property type="component" value="Unassembled WGS sequence"/>
</dbReference>
<dbReference type="AlphaFoldDB" id="S2D9Z4"/>
<comment type="caution">
    <text evidence="1">The sequence shown here is derived from an EMBL/GenBank/DDBJ whole genome shotgun (WGS) entry which is preliminary data.</text>
</comment>
<proteinExistence type="predicted"/>
<name>S2D9Z4_INDAL</name>
<evidence type="ECO:0000313" key="1">
    <source>
        <dbReference type="EMBL" id="EOZ96042.1"/>
    </source>
</evidence>
<evidence type="ECO:0000313" key="2">
    <source>
        <dbReference type="Proteomes" id="UP000006073"/>
    </source>
</evidence>
<accession>S2D9Z4</accession>
<gene>
    <name evidence="1" type="ORF">A33Q_2635</name>
</gene>
<dbReference type="EMBL" id="ALWO02000036">
    <property type="protein sequence ID" value="EOZ96042.1"/>
    <property type="molecule type" value="Genomic_DNA"/>
</dbReference>
<reference evidence="1 2" key="1">
    <citation type="journal article" date="2013" name="Genome Announc.">
        <title>Draft Genome Sequence of Indibacter alkaliphilus Strain LW1T, Isolated from Lonar Lake, a Haloalkaline Lake in the Buldana District of Maharashtra, India.</title>
        <authorList>
            <person name="Singh A."/>
            <person name="Kumar Jangir P."/>
            <person name="Sharma R."/>
            <person name="Singh A."/>
            <person name="Kumar Pinnaka A."/>
            <person name="Shivaji S."/>
        </authorList>
    </citation>
    <scope>NUCLEOTIDE SEQUENCE [LARGE SCALE GENOMIC DNA]</scope>
    <source>
        <strain evidence="2">CCUG 57479 / KCTC 22604 / LW1</strain>
    </source>
</reference>
<organism evidence="1 2">
    <name type="scientific">Indibacter alkaliphilus (strain CCUG 57479 / KCTC 22604 / LW1)</name>
    <dbReference type="NCBI Taxonomy" id="1189612"/>
    <lineage>
        <taxon>Bacteria</taxon>
        <taxon>Pseudomonadati</taxon>
        <taxon>Bacteroidota</taxon>
        <taxon>Cytophagia</taxon>
        <taxon>Cytophagales</taxon>
        <taxon>Cyclobacteriaceae</taxon>
    </lineage>
</organism>
<keyword evidence="2" id="KW-1185">Reference proteome</keyword>
<sequence length="47" mass="5571">MLYFCNVQKENYGKYSPRQFKKFLIFAGLPVGRKLIPTLNEGRYDII</sequence>
<dbReference type="STRING" id="1189612.A33Q_2635"/>